<dbReference type="PROSITE" id="PS50042">
    <property type="entry name" value="CNMP_BINDING_3"/>
    <property type="match status" value="1"/>
</dbReference>
<dbReference type="SMART" id="SM00419">
    <property type="entry name" value="HTH_CRP"/>
    <property type="match status" value="1"/>
</dbReference>
<dbReference type="InterPro" id="IPR012318">
    <property type="entry name" value="HTH_CRP"/>
</dbReference>
<name>A0A6N6VJR0_9HYPH</name>
<organism evidence="7 8">
    <name type="scientific">Parvibaculum sedimenti</name>
    <dbReference type="NCBI Taxonomy" id="2608632"/>
    <lineage>
        <taxon>Bacteria</taxon>
        <taxon>Pseudomonadati</taxon>
        <taxon>Pseudomonadota</taxon>
        <taxon>Alphaproteobacteria</taxon>
        <taxon>Hyphomicrobiales</taxon>
        <taxon>Parvibaculaceae</taxon>
        <taxon>Parvibaculum</taxon>
    </lineage>
</organism>
<accession>A0A6N6VJR0</accession>
<dbReference type="Pfam" id="PF00027">
    <property type="entry name" value="cNMP_binding"/>
    <property type="match status" value="1"/>
</dbReference>
<dbReference type="PANTHER" id="PTHR24567">
    <property type="entry name" value="CRP FAMILY TRANSCRIPTIONAL REGULATORY PROTEIN"/>
    <property type="match status" value="1"/>
</dbReference>
<evidence type="ECO:0000256" key="1">
    <source>
        <dbReference type="ARBA" id="ARBA00023015"/>
    </source>
</evidence>
<dbReference type="InterPro" id="IPR036388">
    <property type="entry name" value="WH-like_DNA-bd_sf"/>
</dbReference>
<dbReference type="RefSeq" id="WP_152215326.1">
    <property type="nucleotide sequence ID" value="NZ_WESC01000004.1"/>
</dbReference>
<comment type="caution">
    <text evidence="7">The sequence shown here is derived from an EMBL/GenBank/DDBJ whole genome shotgun (WGS) entry which is preliminary data.</text>
</comment>
<gene>
    <name evidence="7" type="ORF">F2P47_06235</name>
</gene>
<dbReference type="FunFam" id="1.10.10.10:FF:000028">
    <property type="entry name" value="Fumarate/nitrate reduction transcriptional regulator Fnr"/>
    <property type="match status" value="1"/>
</dbReference>
<dbReference type="InterPro" id="IPR018490">
    <property type="entry name" value="cNMP-bd_dom_sf"/>
</dbReference>
<dbReference type="Proteomes" id="UP000468901">
    <property type="component" value="Unassembled WGS sequence"/>
</dbReference>
<dbReference type="InterPro" id="IPR050397">
    <property type="entry name" value="Env_Response_Regulators"/>
</dbReference>
<dbReference type="CDD" id="cd00092">
    <property type="entry name" value="HTH_CRP"/>
    <property type="match status" value="1"/>
</dbReference>
<feature type="domain" description="HTH crp-type" evidence="6">
    <location>
        <begin position="167"/>
        <end position="241"/>
    </location>
</feature>
<evidence type="ECO:0000313" key="8">
    <source>
        <dbReference type="Proteomes" id="UP000468901"/>
    </source>
</evidence>
<keyword evidence="2" id="KW-0238">DNA-binding</keyword>
<dbReference type="EMBL" id="WESC01000004">
    <property type="protein sequence ID" value="KAB7741337.1"/>
    <property type="molecule type" value="Genomic_DNA"/>
</dbReference>
<evidence type="ECO:0000313" key="7">
    <source>
        <dbReference type="EMBL" id="KAB7741337.1"/>
    </source>
</evidence>
<keyword evidence="1" id="KW-0805">Transcription regulation</keyword>
<evidence type="ECO:0000256" key="3">
    <source>
        <dbReference type="ARBA" id="ARBA00023163"/>
    </source>
</evidence>
<evidence type="ECO:0000259" key="5">
    <source>
        <dbReference type="PROSITE" id="PS50042"/>
    </source>
</evidence>
<dbReference type="GO" id="GO:0003700">
    <property type="term" value="F:DNA-binding transcription factor activity"/>
    <property type="evidence" value="ECO:0007669"/>
    <property type="project" value="TreeGrafter"/>
</dbReference>
<reference evidence="7 8" key="1">
    <citation type="submission" date="2019-09" db="EMBL/GenBank/DDBJ databases">
        <title>Parvibaculum sedimenti sp. nov., isolated from sediment.</title>
        <authorList>
            <person name="Wang Y."/>
        </authorList>
    </citation>
    <scope>NUCLEOTIDE SEQUENCE [LARGE SCALE GENOMIC DNA]</scope>
    <source>
        <strain evidence="7 8">HXT-9</strain>
    </source>
</reference>
<evidence type="ECO:0000259" key="6">
    <source>
        <dbReference type="PROSITE" id="PS51063"/>
    </source>
</evidence>
<keyword evidence="3" id="KW-0804">Transcription</keyword>
<dbReference type="SUPFAM" id="SSF51206">
    <property type="entry name" value="cAMP-binding domain-like"/>
    <property type="match status" value="1"/>
</dbReference>
<feature type="domain" description="Cyclic nucleotide-binding" evidence="5">
    <location>
        <begin position="55"/>
        <end position="147"/>
    </location>
</feature>
<dbReference type="Pfam" id="PF13545">
    <property type="entry name" value="HTH_Crp_2"/>
    <property type="match status" value="1"/>
</dbReference>
<dbReference type="PRINTS" id="PR00034">
    <property type="entry name" value="HTHCRP"/>
</dbReference>
<dbReference type="CDD" id="cd00038">
    <property type="entry name" value="CAP_ED"/>
    <property type="match status" value="1"/>
</dbReference>
<evidence type="ECO:0000256" key="2">
    <source>
        <dbReference type="ARBA" id="ARBA00023125"/>
    </source>
</evidence>
<keyword evidence="8" id="KW-1185">Reference proteome</keyword>
<dbReference type="GO" id="GO:0003677">
    <property type="term" value="F:DNA binding"/>
    <property type="evidence" value="ECO:0007669"/>
    <property type="project" value="UniProtKB-KW"/>
</dbReference>
<dbReference type="AlphaFoldDB" id="A0A6N6VJR0"/>
<dbReference type="GO" id="GO:0005829">
    <property type="term" value="C:cytosol"/>
    <property type="evidence" value="ECO:0007669"/>
    <property type="project" value="TreeGrafter"/>
</dbReference>
<dbReference type="Gene3D" id="1.10.10.10">
    <property type="entry name" value="Winged helix-like DNA-binding domain superfamily/Winged helix DNA-binding domain"/>
    <property type="match status" value="1"/>
</dbReference>
<dbReference type="SUPFAM" id="SSF46785">
    <property type="entry name" value="Winged helix' DNA-binding domain"/>
    <property type="match status" value="1"/>
</dbReference>
<proteinExistence type="predicted"/>
<dbReference type="Gene3D" id="2.60.120.10">
    <property type="entry name" value="Jelly Rolls"/>
    <property type="match status" value="1"/>
</dbReference>
<keyword evidence="4" id="KW-0535">Nitrogen fixation</keyword>
<dbReference type="InterPro" id="IPR000595">
    <property type="entry name" value="cNMP-bd_dom"/>
</dbReference>
<dbReference type="PROSITE" id="PS51063">
    <property type="entry name" value="HTH_CRP_2"/>
    <property type="match status" value="1"/>
</dbReference>
<dbReference type="SMART" id="SM00100">
    <property type="entry name" value="cNMP"/>
    <property type="match status" value="1"/>
</dbReference>
<evidence type="ECO:0000256" key="4">
    <source>
        <dbReference type="ARBA" id="ARBA00023231"/>
    </source>
</evidence>
<protein>
    <submittedName>
        <fullName evidence="7">Helix-turn-helix domain-containing protein</fullName>
    </submittedName>
</protein>
<dbReference type="PANTHER" id="PTHR24567:SF75">
    <property type="entry name" value="FUMARATE AND NITRATE REDUCTION REGULATORY PROTEIN"/>
    <property type="match status" value="1"/>
</dbReference>
<dbReference type="InterPro" id="IPR036390">
    <property type="entry name" value="WH_DNA-bd_sf"/>
</dbReference>
<dbReference type="InterPro" id="IPR014710">
    <property type="entry name" value="RmlC-like_jellyroll"/>
</dbReference>
<sequence>MAINLAHSGTASNGAVAHRPWPVIVGGALARGRRAPGAFSPSEDYRSLDEVGTTVTFARNETIFNEGDGAKYAYKLVSGAVRLCKLLADGRRQITDFYLDGEMFGFLDLDSYDFSAEAITNVVLVRYARSHVRRFEEEDDTFRRELMSMLHQRLSRTHTLLVMLGRQTVKERIASFLIQMAERLDGEAEDGASIDLPMGRQDIADYLGLTIETVCRALSEFKRAGVISVPTTHQIVVNDIKALRAIIDGDN</sequence>